<accession>A0A9W6SP09</accession>
<feature type="transmembrane region" description="Helical" evidence="1">
    <location>
        <begin position="46"/>
        <end position="69"/>
    </location>
</feature>
<gene>
    <name evidence="2" type="ORF">Afil01_41960</name>
</gene>
<name>A0A9W6SP09_9ACTN</name>
<dbReference type="PIRSF" id="PIRSF037394">
    <property type="entry name" value="ABC_thiamine-permease_YkoE_prd"/>
    <property type="match status" value="1"/>
</dbReference>
<dbReference type="AlphaFoldDB" id="A0A9W6SP09"/>
<feature type="transmembrane region" description="Helical" evidence="1">
    <location>
        <begin position="157"/>
        <end position="176"/>
    </location>
</feature>
<dbReference type="InterPro" id="IPR017195">
    <property type="entry name" value="ABC_thiamin-permease_prd"/>
</dbReference>
<dbReference type="Proteomes" id="UP001165079">
    <property type="component" value="Unassembled WGS sequence"/>
</dbReference>
<dbReference type="RefSeq" id="WP_285664545.1">
    <property type="nucleotide sequence ID" value="NZ_BSTX01000003.1"/>
</dbReference>
<keyword evidence="1" id="KW-0472">Membrane</keyword>
<keyword evidence="1" id="KW-0812">Transmembrane</keyword>
<reference evidence="2" key="1">
    <citation type="submission" date="2023-03" db="EMBL/GenBank/DDBJ databases">
        <title>Actinorhabdospora filicis NBRC 111898.</title>
        <authorList>
            <person name="Ichikawa N."/>
            <person name="Sato H."/>
            <person name="Tonouchi N."/>
        </authorList>
    </citation>
    <scope>NUCLEOTIDE SEQUENCE</scope>
    <source>
        <strain evidence="2">NBRC 111898</strain>
    </source>
</reference>
<feature type="transmembrane region" description="Helical" evidence="1">
    <location>
        <begin position="123"/>
        <end position="145"/>
    </location>
</feature>
<proteinExistence type="predicted"/>
<evidence type="ECO:0000313" key="3">
    <source>
        <dbReference type="Proteomes" id="UP001165079"/>
    </source>
</evidence>
<dbReference type="EMBL" id="BSTX01000003">
    <property type="protein sequence ID" value="GLZ79389.1"/>
    <property type="molecule type" value="Genomic_DNA"/>
</dbReference>
<sequence>MSNVGGSPARWRTVDIVTAAVLAVAFGVVFWAWGLLWKASDPLFTFFAPAQALLYGVWLIPAVLASLIIRKAGAGILTEAIAATISALLGSQWGLTVVWQGLIEGAGGELGFALGRYRRFGTGTAILSGALAGLAATIFDCIQWYSTFELWSYRVPYVACGVVSSALIAGLGSVLLTKALAGTGVLDAFPSGRGRAAI</sequence>
<feature type="transmembrane region" description="Helical" evidence="1">
    <location>
        <begin position="81"/>
        <end position="103"/>
    </location>
</feature>
<keyword evidence="3" id="KW-1185">Reference proteome</keyword>
<comment type="caution">
    <text evidence="2">The sequence shown here is derived from an EMBL/GenBank/DDBJ whole genome shotgun (WGS) entry which is preliminary data.</text>
</comment>
<keyword evidence="1" id="KW-1133">Transmembrane helix</keyword>
<feature type="transmembrane region" description="Helical" evidence="1">
    <location>
        <begin position="12"/>
        <end position="34"/>
    </location>
</feature>
<dbReference type="Pfam" id="PF09819">
    <property type="entry name" value="ABC_cobalt"/>
    <property type="match status" value="1"/>
</dbReference>
<organism evidence="2 3">
    <name type="scientific">Actinorhabdospora filicis</name>
    <dbReference type="NCBI Taxonomy" id="1785913"/>
    <lineage>
        <taxon>Bacteria</taxon>
        <taxon>Bacillati</taxon>
        <taxon>Actinomycetota</taxon>
        <taxon>Actinomycetes</taxon>
        <taxon>Micromonosporales</taxon>
        <taxon>Micromonosporaceae</taxon>
        <taxon>Actinorhabdospora</taxon>
    </lineage>
</organism>
<evidence type="ECO:0000256" key="1">
    <source>
        <dbReference type="SAM" id="Phobius"/>
    </source>
</evidence>
<evidence type="ECO:0000313" key="2">
    <source>
        <dbReference type="EMBL" id="GLZ79389.1"/>
    </source>
</evidence>
<protein>
    <submittedName>
        <fullName evidence="2">ABC transporter permease</fullName>
    </submittedName>
</protein>